<comment type="caution">
    <text evidence="1">The sequence shown here is derived from an EMBL/GenBank/DDBJ whole genome shotgun (WGS) entry which is preliminary data.</text>
</comment>
<keyword evidence="2" id="KW-1185">Reference proteome</keyword>
<evidence type="ECO:0000313" key="2">
    <source>
        <dbReference type="Proteomes" id="UP000234503"/>
    </source>
</evidence>
<organism evidence="1 2">
    <name type="scientific">Chimaeribacter coloradensis</name>
    <dbReference type="NCBI Taxonomy" id="2060068"/>
    <lineage>
        <taxon>Bacteria</taxon>
        <taxon>Pseudomonadati</taxon>
        <taxon>Pseudomonadota</taxon>
        <taxon>Gammaproteobacteria</taxon>
        <taxon>Enterobacterales</taxon>
        <taxon>Yersiniaceae</taxon>
        <taxon>Chimaeribacter</taxon>
    </lineage>
</organism>
<gene>
    <name evidence="1" type="ORF">CYR32_21140</name>
</gene>
<feature type="non-terminal residue" evidence="1">
    <location>
        <position position="1"/>
    </location>
</feature>
<dbReference type="EMBL" id="PJZH01000060">
    <property type="protein sequence ID" value="PLR29183.1"/>
    <property type="molecule type" value="Genomic_DNA"/>
</dbReference>
<dbReference type="AlphaFoldDB" id="A0A2N5DSR5"/>
<accession>A0A2N5DSR5</accession>
<dbReference type="Proteomes" id="UP000234503">
    <property type="component" value="Unassembled WGS sequence"/>
</dbReference>
<proteinExistence type="predicted"/>
<name>A0A2N5DSR5_9GAMM</name>
<sequence length="84" mass="9291">RITINGGGSYITLDENSIESATAGDYNVRTGYYQRMTKAQQLIETVELPTLEPDSNHRFSSIKSIDGTRSTELIFKPFSGEDAS</sequence>
<reference evidence="1 2" key="1">
    <citation type="submission" date="2017-12" db="EMBL/GenBank/DDBJ databases">
        <title>Characterization of six clinical isolates of Enterochimera gen. nov., a novel genus of the Yersiniaciae family and the three species Enterochimera arupensis sp. nov., Enterochimera coloradensis sp. nov, and Enterochimera californica sp. nov.</title>
        <authorList>
            <person name="Rossi A."/>
            <person name="Fisher M."/>
        </authorList>
    </citation>
    <scope>NUCLEOTIDE SEQUENCE [LARGE SCALE GENOMIC DNA]</scope>
    <source>
        <strain evidence="2">2016-Iso4</strain>
    </source>
</reference>
<evidence type="ECO:0000313" key="1">
    <source>
        <dbReference type="EMBL" id="PLR29183.1"/>
    </source>
</evidence>
<protein>
    <submittedName>
        <fullName evidence="1">Type VI secretion protein VgrG</fullName>
    </submittedName>
</protein>